<evidence type="ECO:0000313" key="3">
    <source>
        <dbReference type="Proteomes" id="UP000176322"/>
    </source>
</evidence>
<sequence length="82" mass="8986">MIIRRQYITKYKVSLALYLLGIRAVLHSDTASFLAAHISPPAKMQRGIDGSAALSLPADPFPKISPSTGFFVLLWYDAATSF</sequence>
<reference evidence="2 3" key="1">
    <citation type="journal article" date="2016" name="Nat. Commun.">
        <title>Thousands of microbial genomes shed light on interconnected biogeochemical processes in an aquifer system.</title>
        <authorList>
            <person name="Anantharaman K."/>
            <person name="Brown C.T."/>
            <person name="Hug L.A."/>
            <person name="Sharon I."/>
            <person name="Castelle C.J."/>
            <person name="Probst A.J."/>
            <person name="Thomas B.C."/>
            <person name="Singh A."/>
            <person name="Wilkins M.J."/>
            <person name="Karaoz U."/>
            <person name="Brodie E.L."/>
            <person name="Williams K.H."/>
            <person name="Hubbard S.S."/>
            <person name="Banfield J.F."/>
        </authorList>
    </citation>
    <scope>NUCLEOTIDE SEQUENCE [LARGE SCALE GENOMIC DNA]</scope>
</reference>
<name>A0A1F6BXS4_9BACT</name>
<dbReference type="EMBL" id="MFKO01000005">
    <property type="protein sequence ID" value="OGG41628.1"/>
    <property type="molecule type" value="Genomic_DNA"/>
</dbReference>
<dbReference type="Proteomes" id="UP000176322">
    <property type="component" value="Unassembled WGS sequence"/>
</dbReference>
<feature type="signal peptide" evidence="1">
    <location>
        <begin position="1"/>
        <end position="27"/>
    </location>
</feature>
<evidence type="ECO:0000256" key="1">
    <source>
        <dbReference type="SAM" id="SignalP"/>
    </source>
</evidence>
<dbReference type="AlphaFoldDB" id="A0A1F6BXS4"/>
<dbReference type="STRING" id="1798475.A2837_00580"/>
<comment type="caution">
    <text evidence="2">The sequence shown here is derived from an EMBL/GenBank/DDBJ whole genome shotgun (WGS) entry which is preliminary data.</text>
</comment>
<proteinExistence type="predicted"/>
<accession>A0A1F6BXS4</accession>
<organism evidence="2 3">
    <name type="scientific">Candidatus Kaiserbacteria bacterium RIFCSPHIGHO2_01_FULL_46_22</name>
    <dbReference type="NCBI Taxonomy" id="1798475"/>
    <lineage>
        <taxon>Bacteria</taxon>
        <taxon>Candidatus Kaiseribacteriota</taxon>
    </lineage>
</organism>
<keyword evidence="1" id="KW-0732">Signal</keyword>
<protein>
    <submittedName>
        <fullName evidence="2">Uncharacterized protein</fullName>
    </submittedName>
</protein>
<evidence type="ECO:0000313" key="2">
    <source>
        <dbReference type="EMBL" id="OGG41628.1"/>
    </source>
</evidence>
<feature type="chain" id="PRO_5009523199" evidence="1">
    <location>
        <begin position="28"/>
        <end position="82"/>
    </location>
</feature>
<gene>
    <name evidence="2" type="ORF">A2837_00580</name>
</gene>